<reference evidence="1 2" key="1">
    <citation type="submission" date="2021-06" db="EMBL/GenBank/DDBJ databases">
        <title>Caerostris darwini draft genome.</title>
        <authorList>
            <person name="Kono N."/>
            <person name="Arakawa K."/>
        </authorList>
    </citation>
    <scope>NUCLEOTIDE SEQUENCE [LARGE SCALE GENOMIC DNA]</scope>
</reference>
<proteinExistence type="predicted"/>
<organism evidence="1 2">
    <name type="scientific">Caerostris darwini</name>
    <dbReference type="NCBI Taxonomy" id="1538125"/>
    <lineage>
        <taxon>Eukaryota</taxon>
        <taxon>Metazoa</taxon>
        <taxon>Ecdysozoa</taxon>
        <taxon>Arthropoda</taxon>
        <taxon>Chelicerata</taxon>
        <taxon>Arachnida</taxon>
        <taxon>Araneae</taxon>
        <taxon>Araneomorphae</taxon>
        <taxon>Entelegynae</taxon>
        <taxon>Araneoidea</taxon>
        <taxon>Araneidae</taxon>
        <taxon>Caerostris</taxon>
    </lineage>
</organism>
<sequence length="85" mass="9536">MTVTQCLLFNKEKTLMPYLVGVRLPRQNPHLLMLPHLHGIDDLVVPGGDVGDELLVLGVQPLQPLCFSWRGVQFQTGSGEEREEK</sequence>
<keyword evidence="2" id="KW-1185">Reference proteome</keyword>
<dbReference type="AlphaFoldDB" id="A0AAV4TT32"/>
<protein>
    <submittedName>
        <fullName evidence="1">Uncharacterized protein</fullName>
    </submittedName>
</protein>
<gene>
    <name evidence="1" type="ORF">CDAR_600741</name>
</gene>
<evidence type="ECO:0000313" key="2">
    <source>
        <dbReference type="Proteomes" id="UP001054837"/>
    </source>
</evidence>
<dbReference type="Proteomes" id="UP001054837">
    <property type="component" value="Unassembled WGS sequence"/>
</dbReference>
<name>A0AAV4TT32_9ARAC</name>
<accession>A0AAV4TT32</accession>
<evidence type="ECO:0000313" key="1">
    <source>
        <dbReference type="EMBL" id="GIY49390.1"/>
    </source>
</evidence>
<dbReference type="EMBL" id="BPLQ01010221">
    <property type="protein sequence ID" value="GIY49390.1"/>
    <property type="molecule type" value="Genomic_DNA"/>
</dbReference>
<comment type="caution">
    <text evidence="1">The sequence shown here is derived from an EMBL/GenBank/DDBJ whole genome shotgun (WGS) entry which is preliminary data.</text>
</comment>